<evidence type="ECO:0000256" key="2">
    <source>
        <dbReference type="ARBA" id="ARBA00022512"/>
    </source>
</evidence>
<evidence type="ECO:0000256" key="7">
    <source>
        <dbReference type="PROSITE-ProRule" id="PRU01232"/>
    </source>
</evidence>
<dbReference type="AlphaFoldDB" id="A0A1E5NYI4"/>
<feature type="chain" id="PRO_5009182756" description="Chaplin domain-containing protein" evidence="9">
    <location>
        <begin position="31"/>
        <end position="259"/>
    </location>
</feature>
<dbReference type="RefSeq" id="WP_069934075.1">
    <property type="nucleotide sequence ID" value="NZ_MEHJ01000002.1"/>
</dbReference>
<feature type="region of interest" description="Disordered" evidence="8">
    <location>
        <begin position="157"/>
        <end position="232"/>
    </location>
</feature>
<accession>A0A1E5NYI4</accession>
<comment type="caution">
    <text evidence="11">The sequence shown here is derived from an EMBL/GenBank/DDBJ whole genome shotgun (WGS) entry which is preliminary data.</text>
</comment>
<evidence type="ECO:0000313" key="11">
    <source>
        <dbReference type="EMBL" id="OEJ21380.1"/>
    </source>
</evidence>
<protein>
    <recommendedName>
        <fullName evidence="10">Chaplin domain-containing protein</fullName>
    </recommendedName>
</protein>
<proteinExistence type="predicted"/>
<evidence type="ECO:0000259" key="10">
    <source>
        <dbReference type="PROSITE" id="PS51884"/>
    </source>
</evidence>
<evidence type="ECO:0000313" key="12">
    <source>
        <dbReference type="Proteomes" id="UP000095759"/>
    </source>
</evidence>
<dbReference type="Pfam" id="PF03777">
    <property type="entry name" value="ChpA-C"/>
    <property type="match status" value="2"/>
</dbReference>
<evidence type="ECO:0000256" key="6">
    <source>
        <dbReference type="ARBA" id="ARBA00023087"/>
    </source>
</evidence>
<sequence>MKWANRNGAFAVAAASGVMAMALPMSSALAADGASADATTAGSPGLLSGNSIQLPVHVPVNICGNTVNVVALLNPAAGNSCANKGDAAKADRPKESGSKESGSDHSGDWTASSGASAHGHTSDSPGLISGNGIQLPVDLPVNVSGNSVNVVGVGNPAFGNKSVNGPGDQPPHQHTDDPAPKPRTSKPPAPQPSNDPAPKPRASKPPVHVPSQPSSHTPKDAAPVLAHTGGDITAPALAGGAALLAGAVLYRRCRPGGTR</sequence>
<name>A0A1E5NYI4_9ACTN</name>
<gene>
    <name evidence="11" type="ORF">AS594_38000</name>
</gene>
<feature type="compositionally biased region" description="Pro residues" evidence="8">
    <location>
        <begin position="185"/>
        <end position="199"/>
    </location>
</feature>
<feature type="domain" description="Chaplin" evidence="10">
    <location>
        <begin position="124"/>
        <end position="164"/>
    </location>
</feature>
<evidence type="ECO:0000256" key="8">
    <source>
        <dbReference type="SAM" id="MobiDB-lite"/>
    </source>
</evidence>
<keyword evidence="3" id="KW-0964">Secreted</keyword>
<feature type="compositionally biased region" description="Low complexity" evidence="8">
    <location>
        <begin position="204"/>
        <end position="216"/>
    </location>
</feature>
<keyword evidence="5" id="KW-0130">Cell adhesion</keyword>
<dbReference type="Proteomes" id="UP000095759">
    <property type="component" value="Unassembled WGS sequence"/>
</dbReference>
<feature type="domain" description="Chaplin" evidence="10">
    <location>
        <begin position="43"/>
        <end position="83"/>
    </location>
</feature>
<dbReference type="PROSITE" id="PS51884">
    <property type="entry name" value="CHAPLIN"/>
    <property type="match status" value="2"/>
</dbReference>
<evidence type="ECO:0000256" key="9">
    <source>
        <dbReference type="SAM" id="SignalP"/>
    </source>
</evidence>
<feature type="region of interest" description="Disordered" evidence="8">
    <location>
        <begin position="82"/>
        <end position="129"/>
    </location>
</feature>
<keyword evidence="4 9" id="KW-0732">Signal</keyword>
<dbReference type="GO" id="GO:0007155">
    <property type="term" value="P:cell adhesion"/>
    <property type="evidence" value="ECO:0007669"/>
    <property type="project" value="UniProtKB-KW"/>
</dbReference>
<dbReference type="InterPro" id="IPR005528">
    <property type="entry name" value="ChpA-H"/>
</dbReference>
<organism evidence="11 12">
    <name type="scientific">Streptomyces agglomeratus</name>
    <dbReference type="NCBI Taxonomy" id="285458"/>
    <lineage>
        <taxon>Bacteria</taxon>
        <taxon>Bacillati</taxon>
        <taxon>Actinomycetota</taxon>
        <taxon>Actinomycetes</taxon>
        <taxon>Kitasatosporales</taxon>
        <taxon>Streptomycetaceae</taxon>
        <taxon>Streptomyces</taxon>
    </lineage>
</organism>
<evidence type="ECO:0000256" key="1">
    <source>
        <dbReference type="ARBA" id="ARBA00004191"/>
    </source>
</evidence>
<feature type="compositionally biased region" description="Low complexity" evidence="8">
    <location>
        <begin position="110"/>
        <end position="119"/>
    </location>
</feature>
<evidence type="ECO:0000256" key="4">
    <source>
        <dbReference type="ARBA" id="ARBA00022729"/>
    </source>
</evidence>
<feature type="compositionally biased region" description="Basic and acidic residues" evidence="8">
    <location>
        <begin position="86"/>
        <end position="107"/>
    </location>
</feature>
<dbReference type="OrthoDB" id="3544424at2"/>
<keyword evidence="12" id="KW-1185">Reference proteome</keyword>
<evidence type="ECO:0000256" key="5">
    <source>
        <dbReference type="ARBA" id="ARBA00022889"/>
    </source>
</evidence>
<reference evidence="11 12" key="1">
    <citation type="submission" date="2016-08" db="EMBL/GenBank/DDBJ databases">
        <title>Complete genome sequence of Streptomyces agglomeratus strain 6-3-2, a novel anti-MRSA actinomycete isolated from Wuli of Tebit, China.</title>
        <authorList>
            <person name="Chen X."/>
        </authorList>
    </citation>
    <scope>NUCLEOTIDE SEQUENCE [LARGE SCALE GENOMIC DNA]</scope>
    <source>
        <strain evidence="11 12">6-3-2</strain>
    </source>
</reference>
<comment type="subcellular location">
    <subcellularLocation>
        <location evidence="1">Secreted</location>
        <location evidence="1">Cell wall</location>
    </subcellularLocation>
</comment>
<evidence type="ECO:0000256" key="3">
    <source>
        <dbReference type="ARBA" id="ARBA00022525"/>
    </source>
</evidence>
<keyword evidence="6 7" id="KW-0034">Amyloid</keyword>
<keyword evidence="2" id="KW-0134">Cell wall</keyword>
<dbReference type="EMBL" id="MEHJ01000002">
    <property type="protein sequence ID" value="OEJ21380.1"/>
    <property type="molecule type" value="Genomic_DNA"/>
</dbReference>
<feature type="compositionally biased region" description="Basic and acidic residues" evidence="8">
    <location>
        <begin position="171"/>
        <end position="180"/>
    </location>
</feature>
<feature type="signal peptide" evidence="9">
    <location>
        <begin position="1"/>
        <end position="30"/>
    </location>
</feature>